<evidence type="ECO:0000313" key="2">
    <source>
        <dbReference type="EMBL" id="KAF2029652.1"/>
    </source>
</evidence>
<feature type="compositionally biased region" description="Acidic residues" evidence="1">
    <location>
        <begin position="296"/>
        <end position="307"/>
    </location>
</feature>
<dbReference type="EMBL" id="ML978198">
    <property type="protein sequence ID" value="KAF2029652.1"/>
    <property type="molecule type" value="Genomic_DNA"/>
</dbReference>
<sequence length="307" mass="35125">MPPRRPRRRSLSNFLSDELPPPPDPSPLRPDYVYSHQPIRPHLNLTRAERTFVSLISQRDRFAAKIPTEGSIQPGCKCDRTTRAAVLAVYGNAFDALEKDHPRPHHAQIAIEATRKIKVVLGLVKAEPDDLVFLSKGQYLAPLEPHFANPRIDWEGDEYAWDMQTRLDAWREDGWPSRVPVNAIEAEKEERKRKKTEKEIKGKDEMLRTKFLSEMDDEKMGGVVEMDGSEVGKLPVEEEEGVMWSFGDEEGWDESAEGENDDDRTGSDDSIWDKLDEIEKSIERSVPVGEVRDSDSDMELLQEDDWS</sequence>
<reference evidence="2" key="1">
    <citation type="journal article" date="2020" name="Stud. Mycol.">
        <title>101 Dothideomycetes genomes: a test case for predicting lifestyles and emergence of pathogens.</title>
        <authorList>
            <person name="Haridas S."/>
            <person name="Albert R."/>
            <person name="Binder M."/>
            <person name="Bloem J."/>
            <person name="Labutti K."/>
            <person name="Salamov A."/>
            <person name="Andreopoulos B."/>
            <person name="Baker S."/>
            <person name="Barry K."/>
            <person name="Bills G."/>
            <person name="Bluhm B."/>
            <person name="Cannon C."/>
            <person name="Castanera R."/>
            <person name="Culley D."/>
            <person name="Daum C."/>
            <person name="Ezra D."/>
            <person name="Gonzalez J."/>
            <person name="Henrissat B."/>
            <person name="Kuo A."/>
            <person name="Liang C."/>
            <person name="Lipzen A."/>
            <person name="Lutzoni F."/>
            <person name="Magnuson J."/>
            <person name="Mondo S."/>
            <person name="Nolan M."/>
            <person name="Ohm R."/>
            <person name="Pangilinan J."/>
            <person name="Park H.-J."/>
            <person name="Ramirez L."/>
            <person name="Alfaro M."/>
            <person name="Sun H."/>
            <person name="Tritt A."/>
            <person name="Yoshinaga Y."/>
            <person name="Zwiers L.-H."/>
            <person name="Turgeon B."/>
            <person name="Goodwin S."/>
            <person name="Spatafora J."/>
            <person name="Crous P."/>
            <person name="Grigoriev I."/>
        </authorList>
    </citation>
    <scope>NUCLEOTIDE SEQUENCE</scope>
    <source>
        <strain evidence="2">CBS 110217</strain>
    </source>
</reference>
<gene>
    <name evidence="2" type="ORF">EK21DRAFT_112693</name>
</gene>
<feature type="compositionally biased region" description="Acidic residues" evidence="1">
    <location>
        <begin position="237"/>
        <end position="262"/>
    </location>
</feature>
<feature type="region of interest" description="Disordered" evidence="1">
    <location>
        <begin position="235"/>
        <end position="307"/>
    </location>
</feature>
<comment type="caution">
    <text evidence="2">The sequence shown here is derived from an EMBL/GenBank/DDBJ whole genome shotgun (WGS) entry which is preliminary data.</text>
</comment>
<organism evidence="2 3">
    <name type="scientific">Setomelanomma holmii</name>
    <dbReference type="NCBI Taxonomy" id="210430"/>
    <lineage>
        <taxon>Eukaryota</taxon>
        <taxon>Fungi</taxon>
        <taxon>Dikarya</taxon>
        <taxon>Ascomycota</taxon>
        <taxon>Pezizomycotina</taxon>
        <taxon>Dothideomycetes</taxon>
        <taxon>Pleosporomycetidae</taxon>
        <taxon>Pleosporales</taxon>
        <taxon>Pleosporineae</taxon>
        <taxon>Phaeosphaeriaceae</taxon>
        <taxon>Setomelanomma</taxon>
    </lineage>
</organism>
<feature type="region of interest" description="Disordered" evidence="1">
    <location>
        <begin position="1"/>
        <end position="29"/>
    </location>
</feature>
<dbReference type="AlphaFoldDB" id="A0A9P4H8V0"/>
<name>A0A9P4H8V0_9PLEO</name>
<protein>
    <submittedName>
        <fullName evidence="2">Uncharacterized protein</fullName>
    </submittedName>
</protein>
<dbReference type="Proteomes" id="UP000799777">
    <property type="component" value="Unassembled WGS sequence"/>
</dbReference>
<feature type="compositionally biased region" description="Pro residues" evidence="1">
    <location>
        <begin position="19"/>
        <end position="28"/>
    </location>
</feature>
<feature type="compositionally biased region" description="Basic residues" evidence="1">
    <location>
        <begin position="1"/>
        <end position="10"/>
    </location>
</feature>
<feature type="compositionally biased region" description="Basic and acidic residues" evidence="1">
    <location>
        <begin position="263"/>
        <end position="283"/>
    </location>
</feature>
<accession>A0A9P4H8V0</accession>
<proteinExistence type="predicted"/>
<dbReference type="OrthoDB" id="3796009at2759"/>
<evidence type="ECO:0000313" key="3">
    <source>
        <dbReference type="Proteomes" id="UP000799777"/>
    </source>
</evidence>
<evidence type="ECO:0000256" key="1">
    <source>
        <dbReference type="SAM" id="MobiDB-lite"/>
    </source>
</evidence>
<keyword evidence="3" id="KW-1185">Reference proteome</keyword>